<dbReference type="InterPro" id="IPR013783">
    <property type="entry name" value="Ig-like_fold"/>
</dbReference>
<evidence type="ECO:0000256" key="8">
    <source>
        <dbReference type="RuleBase" id="RU003918"/>
    </source>
</evidence>
<sequence length="256" mass="27815">MLRTLFTVSALSLALTWTVAADAGVIINATRIIYNENSGEAITQLRNQGTSPVLIQSWIDNGDVKSKPDTVKVPFTLTPPVARIDPGKGQALRIARTGGGLPGNRESLFWLNVLEIPPKASQKIAAGDNLMQFSFRTRIKLFYRPDNLPMTPAQAYEKLDLSLRKGAAGYEIVAKNPSPYYLTFRQIEIRSAKGAPVLGDLGKTQERMVAPFGELVMKIQGMKSAPSAGLKAFYSLIDDFGGDNKNERTLAGSGKS</sequence>
<feature type="domain" description="Pili assembly chaperone C-terminal" evidence="11">
    <location>
        <begin position="175"/>
        <end position="244"/>
    </location>
</feature>
<dbReference type="Gene3D" id="2.60.40.10">
    <property type="entry name" value="Immunoglobulins"/>
    <property type="match status" value="2"/>
</dbReference>
<dbReference type="PANTHER" id="PTHR30251:SF2">
    <property type="entry name" value="FIMBRIAL CHAPERONE YADV-RELATED"/>
    <property type="match status" value="1"/>
</dbReference>
<dbReference type="InterPro" id="IPR016147">
    <property type="entry name" value="Pili_assmbl_chaperone_N"/>
</dbReference>
<keyword evidence="5" id="KW-0574">Periplasm</keyword>
<dbReference type="InterPro" id="IPR036316">
    <property type="entry name" value="Pili_assmbl_chap_C_dom_sf"/>
</dbReference>
<evidence type="ECO:0000256" key="5">
    <source>
        <dbReference type="ARBA" id="ARBA00022764"/>
    </source>
</evidence>
<dbReference type="PROSITE" id="PS00635">
    <property type="entry name" value="PILI_CHAPERONE"/>
    <property type="match status" value="1"/>
</dbReference>
<evidence type="ECO:0000256" key="6">
    <source>
        <dbReference type="ARBA" id="ARBA00023186"/>
    </source>
</evidence>
<dbReference type="Proteomes" id="UP000503464">
    <property type="component" value="Chromosome"/>
</dbReference>
<evidence type="ECO:0000256" key="7">
    <source>
        <dbReference type="ARBA" id="ARBA00023319"/>
    </source>
</evidence>
<keyword evidence="7" id="KW-0393">Immunoglobulin domain</keyword>
<dbReference type="InterPro" id="IPR050643">
    <property type="entry name" value="Periplasmic_pilus_chap"/>
</dbReference>
<dbReference type="InterPro" id="IPR008962">
    <property type="entry name" value="PapD-like_sf"/>
</dbReference>
<gene>
    <name evidence="12" type="ORF">G9399_07845</name>
    <name evidence="13" type="ORF">RFB13_19495</name>
</gene>
<feature type="domain" description="Pili assembly chaperone N-terminal" evidence="10">
    <location>
        <begin position="24"/>
        <end position="148"/>
    </location>
</feature>
<keyword evidence="15" id="KW-1185">Reference proteome</keyword>
<dbReference type="InterPro" id="IPR001829">
    <property type="entry name" value="Pili_assmbl_chaperone_bac"/>
</dbReference>
<dbReference type="EMBL" id="CP133586">
    <property type="protein sequence ID" value="WMT13399.1"/>
    <property type="molecule type" value="Genomic_DNA"/>
</dbReference>
<reference evidence="12" key="2">
    <citation type="submission" date="2022-06" db="EMBL/GenBank/DDBJ databases">
        <title>Genome sequences of seven Enterobacteriaceae strains isolated from Canadian wastewater treatment facilities.</title>
        <authorList>
            <person name="Huang H."/>
            <person name="Chmara J.T."/>
            <person name="Duceppe M.-O."/>
        </authorList>
    </citation>
    <scope>NUCLEOTIDE SEQUENCE</scope>
    <source>
        <strain evidence="12">HH13</strain>
    </source>
</reference>
<dbReference type="SUPFAM" id="SSF49584">
    <property type="entry name" value="Periplasmic chaperone C-domain"/>
    <property type="match status" value="1"/>
</dbReference>
<keyword evidence="4 9" id="KW-0732">Signal</keyword>
<evidence type="ECO:0000259" key="10">
    <source>
        <dbReference type="Pfam" id="PF00345"/>
    </source>
</evidence>
<evidence type="ECO:0000313" key="15">
    <source>
        <dbReference type="Proteomes" id="UP001235341"/>
    </source>
</evidence>
<dbReference type="InterPro" id="IPR016148">
    <property type="entry name" value="Pili_assmbl_chaperone_C"/>
</dbReference>
<evidence type="ECO:0000256" key="3">
    <source>
        <dbReference type="ARBA" id="ARBA00022558"/>
    </source>
</evidence>
<organism evidence="12 14">
    <name type="scientific">Serratia fonticola</name>
    <dbReference type="NCBI Taxonomy" id="47917"/>
    <lineage>
        <taxon>Bacteria</taxon>
        <taxon>Pseudomonadati</taxon>
        <taxon>Pseudomonadota</taxon>
        <taxon>Gammaproteobacteria</taxon>
        <taxon>Enterobacterales</taxon>
        <taxon>Yersiniaceae</taxon>
        <taxon>Serratia</taxon>
    </lineage>
</organism>
<evidence type="ECO:0000256" key="9">
    <source>
        <dbReference type="SAM" id="SignalP"/>
    </source>
</evidence>
<comment type="subcellular location">
    <subcellularLocation>
        <location evidence="1 8">Periplasm</location>
    </subcellularLocation>
</comment>
<evidence type="ECO:0000313" key="12">
    <source>
        <dbReference type="EMBL" id="QKJ58300.1"/>
    </source>
</evidence>
<dbReference type="Pfam" id="PF02753">
    <property type="entry name" value="PapD_C"/>
    <property type="match status" value="1"/>
</dbReference>
<dbReference type="GO" id="GO:0030288">
    <property type="term" value="C:outer membrane-bounded periplasmic space"/>
    <property type="evidence" value="ECO:0007669"/>
    <property type="project" value="InterPro"/>
</dbReference>
<keyword evidence="3" id="KW-1029">Fimbrium biogenesis</keyword>
<dbReference type="PRINTS" id="PR00969">
    <property type="entry name" value="CHAPERONPILI"/>
</dbReference>
<evidence type="ECO:0000256" key="4">
    <source>
        <dbReference type="ARBA" id="ARBA00022729"/>
    </source>
</evidence>
<evidence type="ECO:0000313" key="14">
    <source>
        <dbReference type="Proteomes" id="UP000503464"/>
    </source>
</evidence>
<evidence type="ECO:0000259" key="11">
    <source>
        <dbReference type="Pfam" id="PF02753"/>
    </source>
</evidence>
<feature type="signal peptide" evidence="9">
    <location>
        <begin position="1"/>
        <end position="23"/>
    </location>
</feature>
<dbReference type="GO" id="GO:0071555">
    <property type="term" value="P:cell wall organization"/>
    <property type="evidence" value="ECO:0007669"/>
    <property type="project" value="InterPro"/>
</dbReference>
<dbReference type="AlphaFoldDB" id="A0A1Q5VCL5"/>
<dbReference type="InterPro" id="IPR018046">
    <property type="entry name" value="Pili_assmbl_chaperone_CS"/>
</dbReference>
<dbReference type="RefSeq" id="WP_024529236.1">
    <property type="nucleotide sequence ID" value="NZ_CP023956.1"/>
</dbReference>
<comment type="similarity">
    <text evidence="2 8">Belongs to the periplasmic pilus chaperone family.</text>
</comment>
<dbReference type="Pfam" id="PF00345">
    <property type="entry name" value="PapD_N"/>
    <property type="match status" value="1"/>
</dbReference>
<reference evidence="14" key="1">
    <citation type="submission" date="2020-03" db="EMBL/GenBank/DDBJ databases">
        <title>Genome sequences of seven Enterobacteriaceae strains isolated from Canadian wastewater treatment facilities.</title>
        <authorList>
            <person name="Huang H."/>
            <person name="Chmara J.T."/>
            <person name="Duceppe M.-O."/>
        </authorList>
    </citation>
    <scope>NUCLEOTIDE SEQUENCE [LARGE SCALE GENOMIC DNA]</scope>
    <source>
        <strain evidence="14">Biosolid 3</strain>
    </source>
</reference>
<name>A0A1Q5VCL5_SERFO</name>
<feature type="chain" id="PRO_5044564110" evidence="9">
    <location>
        <begin position="24"/>
        <end position="256"/>
    </location>
</feature>
<accession>A0A1Q5VCL5</accession>
<evidence type="ECO:0000256" key="2">
    <source>
        <dbReference type="ARBA" id="ARBA00007399"/>
    </source>
</evidence>
<protein>
    <submittedName>
        <fullName evidence="12">Fimbria/pilus periplasmic chaperone</fullName>
    </submittedName>
</protein>
<dbReference type="PANTHER" id="PTHR30251">
    <property type="entry name" value="PILUS ASSEMBLY CHAPERONE"/>
    <property type="match status" value="1"/>
</dbReference>
<dbReference type="SUPFAM" id="SSF49354">
    <property type="entry name" value="PapD-like"/>
    <property type="match status" value="1"/>
</dbReference>
<evidence type="ECO:0000313" key="13">
    <source>
        <dbReference type="EMBL" id="WMT13399.1"/>
    </source>
</evidence>
<dbReference type="Proteomes" id="UP001235341">
    <property type="component" value="Chromosome"/>
</dbReference>
<keyword evidence="6 8" id="KW-0143">Chaperone</keyword>
<reference evidence="13 15" key="3">
    <citation type="submission" date="2023-08" db="EMBL/GenBank/DDBJ databases">
        <title>Complete Genome and Methylome dissection of Serratia fonticola NEB369.</title>
        <authorList>
            <person name="Fomenkov A."/>
            <person name="Roberts R.D."/>
        </authorList>
    </citation>
    <scope>NUCLEOTIDE SEQUENCE [LARGE SCALE GENOMIC DNA]</scope>
    <source>
        <strain evidence="13 15">NEB369</strain>
    </source>
</reference>
<proteinExistence type="inferred from homology"/>
<dbReference type="EMBL" id="CP054160">
    <property type="protein sequence ID" value="QKJ58300.1"/>
    <property type="molecule type" value="Genomic_DNA"/>
</dbReference>
<evidence type="ECO:0000256" key="1">
    <source>
        <dbReference type="ARBA" id="ARBA00004418"/>
    </source>
</evidence>